<evidence type="ECO:0000256" key="1">
    <source>
        <dbReference type="SAM" id="Phobius"/>
    </source>
</evidence>
<accession>A0A2H0WL86</accession>
<dbReference type="PROSITE" id="PS51257">
    <property type="entry name" value="PROKAR_LIPOPROTEIN"/>
    <property type="match status" value="1"/>
</dbReference>
<feature type="transmembrane region" description="Helical" evidence="1">
    <location>
        <begin position="104"/>
        <end position="125"/>
    </location>
</feature>
<evidence type="ECO:0000313" key="3">
    <source>
        <dbReference type="Proteomes" id="UP000230353"/>
    </source>
</evidence>
<name>A0A2H0WL86_9BACT</name>
<dbReference type="AlphaFoldDB" id="A0A2H0WL86"/>
<feature type="transmembrane region" description="Helical" evidence="1">
    <location>
        <begin position="65"/>
        <end position="92"/>
    </location>
</feature>
<reference evidence="3" key="1">
    <citation type="submission" date="2017-09" db="EMBL/GenBank/DDBJ databases">
        <title>Depth-based differentiation of microbial function through sediment-hosted aquifers and enrichment of novel symbionts in the deep terrestrial subsurface.</title>
        <authorList>
            <person name="Probst A.J."/>
            <person name="Ladd B."/>
            <person name="Jarett J.K."/>
            <person name="Geller-Mcgrath D.E."/>
            <person name="Sieber C.M.K."/>
            <person name="Emerson J.B."/>
            <person name="Anantharaman K."/>
            <person name="Thomas B.C."/>
            <person name="Malmstrom R."/>
            <person name="Stieglmeier M."/>
            <person name="Klingl A."/>
            <person name="Woyke T."/>
            <person name="Ryan C.M."/>
            <person name="Banfield J.F."/>
        </authorList>
    </citation>
    <scope>NUCLEOTIDE SEQUENCE [LARGE SCALE GENOMIC DNA]</scope>
</reference>
<keyword evidence="1" id="KW-0812">Transmembrane</keyword>
<dbReference type="EMBL" id="PEZL01000028">
    <property type="protein sequence ID" value="PIS13407.1"/>
    <property type="molecule type" value="Genomic_DNA"/>
</dbReference>
<sequence length="191" mass="20810">MARIFKNKKIIFVPLISAAILLFLSCSVFLTQRVSANGPIELKKICDDPKPAATSTSFSSLATKIFRFSIVAAALLGVIMITIGGFMYVAAAGSTSTITKAKDMIWNAIIGLIIVISSVFILWTINPDLVSMKLPIPEVKIEPIPPPPPPPQYKCVHWFFVTPECPKGRKKTDNSNCTDCHSPDICCALID</sequence>
<dbReference type="Proteomes" id="UP000230353">
    <property type="component" value="Unassembled WGS sequence"/>
</dbReference>
<organism evidence="2 3">
    <name type="scientific">Candidatus Tagabacteria bacterium CG09_land_8_20_14_0_10_41_14</name>
    <dbReference type="NCBI Taxonomy" id="1975021"/>
    <lineage>
        <taxon>Bacteria</taxon>
        <taxon>Candidatus Tagaibacteriota</taxon>
    </lineage>
</organism>
<protein>
    <submittedName>
        <fullName evidence="2">Uncharacterized protein</fullName>
    </submittedName>
</protein>
<evidence type="ECO:0000313" key="2">
    <source>
        <dbReference type="EMBL" id="PIS13407.1"/>
    </source>
</evidence>
<gene>
    <name evidence="2" type="ORF">COT67_01925</name>
</gene>
<keyword evidence="1" id="KW-1133">Transmembrane helix</keyword>
<feature type="transmembrane region" description="Helical" evidence="1">
    <location>
        <begin position="12"/>
        <end position="30"/>
    </location>
</feature>
<proteinExistence type="predicted"/>
<keyword evidence="1" id="KW-0472">Membrane</keyword>
<comment type="caution">
    <text evidence="2">The sequence shown here is derived from an EMBL/GenBank/DDBJ whole genome shotgun (WGS) entry which is preliminary data.</text>
</comment>